<dbReference type="InterPro" id="IPR021855">
    <property type="entry name" value="PAM68-like"/>
</dbReference>
<proteinExistence type="predicted"/>
<keyword evidence="4" id="KW-1185">Reference proteome</keyword>
<reference evidence="3" key="1">
    <citation type="submission" date="2020-06" db="EMBL/GenBank/DDBJ databases">
        <title>WGS assembly of Ceratodon purpureus strain R40.</title>
        <authorList>
            <person name="Carey S.B."/>
            <person name="Jenkins J."/>
            <person name="Shu S."/>
            <person name="Lovell J.T."/>
            <person name="Sreedasyam A."/>
            <person name="Maumus F."/>
            <person name="Tiley G.P."/>
            <person name="Fernandez-Pozo N."/>
            <person name="Barry K."/>
            <person name="Chen C."/>
            <person name="Wang M."/>
            <person name="Lipzen A."/>
            <person name="Daum C."/>
            <person name="Saski C.A."/>
            <person name="Payton A.C."/>
            <person name="Mcbreen J.C."/>
            <person name="Conrad R.E."/>
            <person name="Kollar L.M."/>
            <person name="Olsson S."/>
            <person name="Huttunen S."/>
            <person name="Landis J.B."/>
            <person name="Wickett N.J."/>
            <person name="Johnson M.G."/>
            <person name="Rensing S.A."/>
            <person name="Grimwood J."/>
            <person name="Schmutz J."/>
            <person name="Mcdaniel S.F."/>
        </authorList>
    </citation>
    <scope>NUCLEOTIDE SEQUENCE</scope>
    <source>
        <strain evidence="3">R40</strain>
    </source>
</reference>
<name>A0A8T0GZH0_CERPU</name>
<dbReference type="Pfam" id="PF11947">
    <property type="entry name" value="DUF3464"/>
    <property type="match status" value="1"/>
</dbReference>
<evidence type="ECO:0000256" key="1">
    <source>
        <dbReference type="SAM" id="MobiDB-lite"/>
    </source>
</evidence>
<feature type="transmembrane region" description="Helical" evidence="2">
    <location>
        <begin position="115"/>
        <end position="135"/>
    </location>
</feature>
<comment type="caution">
    <text evidence="3">The sequence shown here is derived from an EMBL/GenBank/DDBJ whole genome shotgun (WGS) entry which is preliminary data.</text>
</comment>
<keyword evidence="2" id="KW-1133">Transmembrane helix</keyword>
<sequence length="208" mass="23030">MLPSTACCASTHASLHALPLCSRSALLPNLVPGLAPQRSVTRRGERLLVFAVQKSPKGFGKAGEKEKEKEKEKKQKKPQEGKIAGGLRVDKENVEEEADDDVVPEVVTNRMLKRITYTVGIPFAVGIAFFGLYYYLKAVKKVDIPEWLPLFTSLVTFGSSGAGITYGVLSASWDPKREGSFLGWKEAQLNWPVFWETFRGKRDAGKSR</sequence>
<keyword evidence="2" id="KW-0812">Transmembrane</keyword>
<protein>
    <recommendedName>
        <fullName evidence="5">Protein PAM68, chloroplastic</fullName>
    </recommendedName>
</protein>
<organism evidence="3 4">
    <name type="scientific">Ceratodon purpureus</name>
    <name type="common">Fire moss</name>
    <name type="synonym">Dicranum purpureum</name>
    <dbReference type="NCBI Taxonomy" id="3225"/>
    <lineage>
        <taxon>Eukaryota</taxon>
        <taxon>Viridiplantae</taxon>
        <taxon>Streptophyta</taxon>
        <taxon>Embryophyta</taxon>
        <taxon>Bryophyta</taxon>
        <taxon>Bryophytina</taxon>
        <taxon>Bryopsida</taxon>
        <taxon>Dicranidae</taxon>
        <taxon>Pseudoditrichales</taxon>
        <taxon>Ditrichaceae</taxon>
        <taxon>Ceratodon</taxon>
    </lineage>
</organism>
<dbReference type="Proteomes" id="UP000822688">
    <property type="component" value="Chromosome 8"/>
</dbReference>
<feature type="compositionally biased region" description="Basic and acidic residues" evidence="1">
    <location>
        <begin position="62"/>
        <end position="80"/>
    </location>
</feature>
<evidence type="ECO:0008006" key="5">
    <source>
        <dbReference type="Google" id="ProtNLM"/>
    </source>
</evidence>
<evidence type="ECO:0000256" key="2">
    <source>
        <dbReference type="SAM" id="Phobius"/>
    </source>
</evidence>
<dbReference type="PANTHER" id="PTHR34575">
    <property type="entry name" value="PROTEIN PAM68, CHLOROPLASTIC"/>
    <property type="match status" value="1"/>
</dbReference>
<evidence type="ECO:0000313" key="4">
    <source>
        <dbReference type="Proteomes" id="UP000822688"/>
    </source>
</evidence>
<accession>A0A8T0GZH0</accession>
<dbReference type="EMBL" id="CM026429">
    <property type="protein sequence ID" value="KAG0564263.1"/>
    <property type="molecule type" value="Genomic_DNA"/>
</dbReference>
<dbReference type="AlphaFoldDB" id="A0A8T0GZH0"/>
<gene>
    <name evidence="3" type="ORF">KC19_8G096800</name>
</gene>
<feature type="transmembrane region" description="Helical" evidence="2">
    <location>
        <begin position="147"/>
        <end position="169"/>
    </location>
</feature>
<dbReference type="PANTHER" id="PTHR34575:SF1">
    <property type="entry name" value="PROTEIN PAM68, CHLOROPLASTIC"/>
    <property type="match status" value="1"/>
</dbReference>
<evidence type="ECO:0000313" key="3">
    <source>
        <dbReference type="EMBL" id="KAG0564263.1"/>
    </source>
</evidence>
<feature type="region of interest" description="Disordered" evidence="1">
    <location>
        <begin position="58"/>
        <end position="90"/>
    </location>
</feature>
<keyword evidence="2" id="KW-0472">Membrane</keyword>